<dbReference type="EMBL" id="BKCJ011742596">
    <property type="protein sequence ID" value="GFD49501.1"/>
    <property type="molecule type" value="Genomic_DNA"/>
</dbReference>
<dbReference type="AlphaFoldDB" id="A0A699WXB7"/>
<name>A0A699WXB7_TANCI</name>
<organism evidence="1">
    <name type="scientific">Tanacetum cinerariifolium</name>
    <name type="common">Dalmatian daisy</name>
    <name type="synonym">Chrysanthemum cinerariifolium</name>
    <dbReference type="NCBI Taxonomy" id="118510"/>
    <lineage>
        <taxon>Eukaryota</taxon>
        <taxon>Viridiplantae</taxon>
        <taxon>Streptophyta</taxon>
        <taxon>Embryophyta</taxon>
        <taxon>Tracheophyta</taxon>
        <taxon>Spermatophyta</taxon>
        <taxon>Magnoliopsida</taxon>
        <taxon>eudicotyledons</taxon>
        <taxon>Gunneridae</taxon>
        <taxon>Pentapetalae</taxon>
        <taxon>asterids</taxon>
        <taxon>campanulids</taxon>
        <taxon>Asterales</taxon>
        <taxon>Asteraceae</taxon>
        <taxon>Asteroideae</taxon>
        <taxon>Anthemideae</taxon>
        <taxon>Anthemidinae</taxon>
        <taxon>Tanacetum</taxon>
    </lineage>
</organism>
<proteinExistence type="predicted"/>
<comment type="caution">
    <text evidence="1">The sequence shown here is derived from an EMBL/GenBank/DDBJ whole genome shotgun (WGS) entry which is preliminary data.</text>
</comment>
<feature type="non-terminal residue" evidence="1">
    <location>
        <position position="123"/>
    </location>
</feature>
<gene>
    <name evidence="1" type="ORF">Tci_921470</name>
</gene>
<accession>A0A699WXB7</accession>
<sequence>KVPTAARTNGAARTTFYKTHPYIAPNTVSKSKAPICKPFIRHTTSKPRLSLARVHTANPSAVSAAWVKAARLSAVSATRINAVKSSAVTAVQHNHTKKVWKPKTLVLDHVFKTTSASMTLKRF</sequence>
<evidence type="ECO:0000313" key="1">
    <source>
        <dbReference type="EMBL" id="GFD49501.1"/>
    </source>
</evidence>
<feature type="non-terminal residue" evidence="1">
    <location>
        <position position="1"/>
    </location>
</feature>
<protein>
    <submittedName>
        <fullName evidence="1">Uncharacterized protein</fullName>
    </submittedName>
</protein>
<reference evidence="1" key="1">
    <citation type="journal article" date="2019" name="Sci. Rep.">
        <title>Draft genome of Tanacetum cinerariifolium, the natural source of mosquito coil.</title>
        <authorList>
            <person name="Yamashiro T."/>
            <person name="Shiraishi A."/>
            <person name="Satake H."/>
            <person name="Nakayama K."/>
        </authorList>
    </citation>
    <scope>NUCLEOTIDE SEQUENCE</scope>
</reference>